<dbReference type="Proteomes" id="UP000824120">
    <property type="component" value="Chromosome 7"/>
</dbReference>
<dbReference type="InterPro" id="IPR003614">
    <property type="entry name" value="Knottins"/>
</dbReference>
<dbReference type="SMART" id="SM00505">
    <property type="entry name" value="Knot1"/>
    <property type="match status" value="1"/>
</dbReference>
<evidence type="ECO:0000313" key="2">
    <source>
        <dbReference type="EMBL" id="KAG5593711.1"/>
    </source>
</evidence>
<name>A0A9J5Y1H6_SOLCO</name>
<dbReference type="AlphaFoldDB" id="A0A9J5Y1H6"/>
<gene>
    <name evidence="2" type="ORF">H5410_034943</name>
</gene>
<reference evidence="2 3" key="1">
    <citation type="submission" date="2020-09" db="EMBL/GenBank/DDBJ databases">
        <title>De no assembly of potato wild relative species, Solanum commersonii.</title>
        <authorList>
            <person name="Cho K."/>
        </authorList>
    </citation>
    <scope>NUCLEOTIDE SEQUENCE [LARGE SCALE GENOMIC DNA]</scope>
    <source>
        <strain evidence="2">LZ3.2</strain>
        <tissue evidence="2">Leaf</tissue>
    </source>
</reference>
<evidence type="ECO:0000313" key="3">
    <source>
        <dbReference type="Proteomes" id="UP000824120"/>
    </source>
</evidence>
<protein>
    <recommendedName>
        <fullName evidence="1">Knottins-like domain-containing protein</fullName>
    </recommendedName>
</protein>
<dbReference type="SUPFAM" id="SSF57095">
    <property type="entry name" value="Scorpion toxin-like"/>
    <property type="match status" value="1"/>
</dbReference>
<dbReference type="InterPro" id="IPR036574">
    <property type="entry name" value="Scorpion_toxin-like_sf"/>
</dbReference>
<keyword evidence="3" id="KW-1185">Reference proteome</keyword>
<organism evidence="2 3">
    <name type="scientific">Solanum commersonii</name>
    <name type="common">Commerson's wild potato</name>
    <name type="synonym">Commerson's nightshade</name>
    <dbReference type="NCBI Taxonomy" id="4109"/>
    <lineage>
        <taxon>Eukaryota</taxon>
        <taxon>Viridiplantae</taxon>
        <taxon>Streptophyta</taxon>
        <taxon>Embryophyta</taxon>
        <taxon>Tracheophyta</taxon>
        <taxon>Spermatophyta</taxon>
        <taxon>Magnoliopsida</taxon>
        <taxon>eudicotyledons</taxon>
        <taxon>Gunneridae</taxon>
        <taxon>Pentapetalae</taxon>
        <taxon>asterids</taxon>
        <taxon>lamiids</taxon>
        <taxon>Solanales</taxon>
        <taxon>Solanaceae</taxon>
        <taxon>Solanoideae</taxon>
        <taxon>Solaneae</taxon>
        <taxon>Solanum</taxon>
    </lineage>
</organism>
<dbReference type="GO" id="GO:0006952">
    <property type="term" value="P:defense response"/>
    <property type="evidence" value="ECO:0007669"/>
    <property type="project" value="InterPro"/>
</dbReference>
<feature type="domain" description="Knottins-like" evidence="1">
    <location>
        <begin position="49"/>
        <end position="98"/>
    </location>
</feature>
<accession>A0A9J5Y1H6</accession>
<dbReference type="EMBL" id="JACXVP010000007">
    <property type="protein sequence ID" value="KAG5593711.1"/>
    <property type="molecule type" value="Genomic_DNA"/>
</dbReference>
<evidence type="ECO:0000259" key="1">
    <source>
        <dbReference type="SMART" id="SM00505"/>
    </source>
</evidence>
<proteinExistence type="predicted"/>
<sequence length="101" mass="11185">MSESQVCFSKFLLILFSVLIVSNVYEKTLGSILTLSEKVIFLLWVPILGCQKLSSTYSGQCYDDALCATKCFTEGYSNGVCDWGGLLLGFACYCQYSCNKI</sequence>
<dbReference type="Pfam" id="PF00304">
    <property type="entry name" value="Gamma-thionin"/>
    <property type="match status" value="1"/>
</dbReference>
<dbReference type="Gene3D" id="3.30.30.10">
    <property type="entry name" value="Knottin, scorpion toxin-like"/>
    <property type="match status" value="1"/>
</dbReference>
<comment type="caution">
    <text evidence="2">The sequence shown here is derived from an EMBL/GenBank/DDBJ whole genome shotgun (WGS) entry which is preliminary data.</text>
</comment>